<name>A0A1R3KPM8_9ROSI</name>
<reference evidence="4" key="1">
    <citation type="submission" date="2013-09" db="EMBL/GenBank/DDBJ databases">
        <title>Corchorus olitorius genome sequencing.</title>
        <authorList>
            <person name="Alam M."/>
            <person name="Haque M.S."/>
            <person name="Islam M.S."/>
            <person name="Emdad E.M."/>
            <person name="Islam M.M."/>
            <person name="Ahmed B."/>
            <person name="Halim A."/>
            <person name="Hossen Q.M.M."/>
            <person name="Hossain M.Z."/>
            <person name="Ahmed R."/>
            <person name="Khan M.M."/>
            <person name="Islam R."/>
            <person name="Rashid M.M."/>
            <person name="Khan S.A."/>
            <person name="Rahman M.S."/>
            <person name="Alam M."/>
            <person name="Yahiya A.S."/>
            <person name="Khan M.S."/>
            <person name="Azam M.S."/>
            <person name="Haque T."/>
            <person name="Lashkar M.Z.H."/>
            <person name="Akhand A.I."/>
            <person name="Morshed G."/>
            <person name="Roy S."/>
            <person name="Uddin K.S."/>
            <person name="Rabeya T."/>
            <person name="Hossain A.S."/>
            <person name="Chowdhury A."/>
            <person name="Snigdha A.R."/>
            <person name="Mortoza M.S."/>
            <person name="Matin S.A."/>
            <person name="Hoque S.M.E."/>
            <person name="Islam M.K."/>
            <person name="Roy D.K."/>
            <person name="Haider R."/>
            <person name="Moosa M.M."/>
            <person name="Elias S.M."/>
            <person name="Hasan A.M."/>
            <person name="Jahan S."/>
            <person name="Shafiuddin M."/>
            <person name="Mahmood N."/>
            <person name="Shommy N.S."/>
        </authorList>
    </citation>
    <scope>NUCLEOTIDE SEQUENCE [LARGE SCALE GENOMIC DNA]</scope>
    <source>
        <strain evidence="4">cv. O-4</strain>
    </source>
</reference>
<dbReference type="AlphaFoldDB" id="A0A1R3KPM8"/>
<evidence type="ECO:0000256" key="1">
    <source>
        <dbReference type="SAM" id="MobiDB-lite"/>
    </source>
</evidence>
<evidence type="ECO:0000259" key="2">
    <source>
        <dbReference type="Pfam" id="PF13966"/>
    </source>
</evidence>
<comment type="caution">
    <text evidence="3">The sequence shown here is derived from an EMBL/GenBank/DDBJ whole genome shotgun (WGS) entry which is preliminary data.</text>
</comment>
<dbReference type="EMBL" id="AWUE01012495">
    <property type="protein sequence ID" value="OMP09037.1"/>
    <property type="molecule type" value="Genomic_DNA"/>
</dbReference>
<evidence type="ECO:0000313" key="4">
    <source>
        <dbReference type="Proteomes" id="UP000187203"/>
    </source>
</evidence>
<protein>
    <recommendedName>
        <fullName evidence="2">Reverse transcriptase zinc-binding domain-containing protein</fullName>
    </recommendedName>
</protein>
<keyword evidence="4" id="KW-1185">Reference proteome</keyword>
<feature type="domain" description="Reverse transcriptase zinc-binding" evidence="2">
    <location>
        <begin position="344"/>
        <end position="436"/>
    </location>
</feature>
<sequence>MILVSTGSHGGISVSTQRNSNLRPTPRPVGSRGDRGASESGEVASEFRGQLVMKDADLGGMAEFPYEGFVVDHGLEGNNMKVFMPSIEGAGTSIVRKRGEEREMETDPTRKKVEDYLPLNLGNESAESAAPVGRVSPNVEAAKINAIKLDAAKLASILGQIIPRLGPTSAGKNVDGAAYNDLACKGDCGDDGLALHGPTSKQSAVDIPTNPSFVFGAGQSGKESLGRKWKKAARVSKKYSFDFLSQASNIKEGRKRSKGISILEVGEAGATKKSREHEAQIEDTGEDSGDAVSEFINHQSRSWHLDKLEEVFVHGDYCIIRGLPIPNQDENDVLIWNLDPMGRFSVRSGYFVARNVLGRNDPSIMDRMPLWNNIWKSRVYPKVQFLIWRLVKGILPVRSILQQKGISLEDVCAVCGKDRETLEHMFFHCPLSKAVWELQCPWILVCLKDWADRDDVWQRIFHKASQLGSKERVFFTCWLLWFNRNRCVHKASCGVPRAVSMRVNSLIQQASRDDNSIDVHVDDRAAIRWKAPPLGVVKINMDAAFDSEANVVDGSSMGC</sequence>
<dbReference type="Proteomes" id="UP000187203">
    <property type="component" value="Unassembled WGS sequence"/>
</dbReference>
<proteinExistence type="predicted"/>
<dbReference type="Pfam" id="PF13966">
    <property type="entry name" value="zf-RVT"/>
    <property type="match status" value="1"/>
</dbReference>
<dbReference type="InterPro" id="IPR026960">
    <property type="entry name" value="RVT-Znf"/>
</dbReference>
<gene>
    <name evidence="3" type="ORF">COLO4_05866</name>
</gene>
<organism evidence="3 4">
    <name type="scientific">Corchorus olitorius</name>
    <dbReference type="NCBI Taxonomy" id="93759"/>
    <lineage>
        <taxon>Eukaryota</taxon>
        <taxon>Viridiplantae</taxon>
        <taxon>Streptophyta</taxon>
        <taxon>Embryophyta</taxon>
        <taxon>Tracheophyta</taxon>
        <taxon>Spermatophyta</taxon>
        <taxon>Magnoliopsida</taxon>
        <taxon>eudicotyledons</taxon>
        <taxon>Gunneridae</taxon>
        <taxon>Pentapetalae</taxon>
        <taxon>rosids</taxon>
        <taxon>malvids</taxon>
        <taxon>Malvales</taxon>
        <taxon>Malvaceae</taxon>
        <taxon>Grewioideae</taxon>
        <taxon>Apeibeae</taxon>
        <taxon>Corchorus</taxon>
    </lineage>
</organism>
<evidence type="ECO:0000313" key="3">
    <source>
        <dbReference type="EMBL" id="OMP09037.1"/>
    </source>
</evidence>
<accession>A0A1R3KPM8</accession>
<feature type="region of interest" description="Disordered" evidence="1">
    <location>
        <begin position="269"/>
        <end position="290"/>
    </location>
</feature>
<dbReference type="STRING" id="93759.A0A1R3KPM8"/>
<dbReference type="OrthoDB" id="1001105at2759"/>
<feature type="compositionally biased region" description="Polar residues" evidence="1">
    <location>
        <begin position="13"/>
        <end position="23"/>
    </location>
</feature>
<feature type="region of interest" description="Disordered" evidence="1">
    <location>
        <begin position="1"/>
        <end position="44"/>
    </location>
</feature>